<dbReference type="OrthoDB" id="9785185at2"/>
<dbReference type="PANTHER" id="PTHR43685:SF2">
    <property type="entry name" value="GLYCOSYLTRANSFERASE 2-LIKE DOMAIN-CONTAINING PROTEIN"/>
    <property type="match status" value="1"/>
</dbReference>
<gene>
    <name evidence="3" type="ORF">DWZ83_10225</name>
    <name evidence="2" type="ORF">KHZ85_07000</name>
</gene>
<accession>A0A415NZE6</accession>
<proteinExistence type="predicted"/>
<organism evidence="3 4">
    <name type="scientific">Amedibacillus dolichus</name>
    <dbReference type="NCBI Taxonomy" id="31971"/>
    <lineage>
        <taxon>Bacteria</taxon>
        <taxon>Bacillati</taxon>
        <taxon>Bacillota</taxon>
        <taxon>Erysipelotrichia</taxon>
        <taxon>Erysipelotrichales</taxon>
        <taxon>Erysipelotrichaceae</taxon>
        <taxon>Amedibacillus</taxon>
    </lineage>
</organism>
<dbReference type="Proteomes" id="UP000284868">
    <property type="component" value="Unassembled WGS sequence"/>
</dbReference>
<comment type="caution">
    <text evidence="3">The sequence shown here is derived from an EMBL/GenBank/DDBJ whole genome shotgun (WGS) entry which is preliminary data.</text>
</comment>
<dbReference type="EMBL" id="QRPK01000097">
    <property type="protein sequence ID" value="RHM05746.1"/>
    <property type="molecule type" value="Genomic_DNA"/>
</dbReference>
<feature type="domain" description="Glycosyltransferase 2-like" evidence="1">
    <location>
        <begin position="5"/>
        <end position="134"/>
    </location>
</feature>
<evidence type="ECO:0000259" key="1">
    <source>
        <dbReference type="Pfam" id="PF00535"/>
    </source>
</evidence>
<dbReference type="GeneID" id="92793760"/>
<reference evidence="2" key="2">
    <citation type="submission" date="2021-02" db="EMBL/GenBank/DDBJ databases">
        <title>Infant gut strain persistence is associated with maternal origin, phylogeny, and functional potential including surface adhesion and iron acquisition.</title>
        <authorList>
            <person name="Lou Y.C."/>
        </authorList>
    </citation>
    <scope>NUCLEOTIDE SEQUENCE</scope>
    <source>
        <strain evidence="2">L3_108_103G1_dasL3_108_103G1_concoct_2</strain>
    </source>
</reference>
<name>A0A415NZE6_9FIRM</name>
<dbReference type="PANTHER" id="PTHR43685">
    <property type="entry name" value="GLYCOSYLTRANSFERASE"/>
    <property type="match status" value="1"/>
</dbReference>
<keyword evidence="4" id="KW-1185">Reference proteome</keyword>
<dbReference type="Gene3D" id="3.90.550.10">
    <property type="entry name" value="Spore Coat Polysaccharide Biosynthesis Protein SpsA, Chain A"/>
    <property type="match status" value="1"/>
</dbReference>
<dbReference type="Proteomes" id="UP000753219">
    <property type="component" value="Unassembled WGS sequence"/>
</dbReference>
<dbReference type="Pfam" id="PF00535">
    <property type="entry name" value="Glycos_transf_2"/>
    <property type="match status" value="1"/>
</dbReference>
<keyword evidence="3" id="KW-0808">Transferase</keyword>
<evidence type="ECO:0000313" key="2">
    <source>
        <dbReference type="EMBL" id="MBS4884496.1"/>
    </source>
</evidence>
<evidence type="ECO:0000313" key="3">
    <source>
        <dbReference type="EMBL" id="RHM05746.1"/>
    </source>
</evidence>
<dbReference type="EMBL" id="JAGZMZ010000016">
    <property type="protein sequence ID" value="MBS4884496.1"/>
    <property type="molecule type" value="Genomic_DNA"/>
</dbReference>
<dbReference type="AlphaFoldDB" id="A0A415NZE6"/>
<protein>
    <submittedName>
        <fullName evidence="3">Glycosyltransferase family 2 protein</fullName>
    </submittedName>
</protein>
<dbReference type="SUPFAM" id="SSF53448">
    <property type="entry name" value="Nucleotide-diphospho-sugar transferases"/>
    <property type="match status" value="1"/>
</dbReference>
<dbReference type="InterPro" id="IPR001173">
    <property type="entry name" value="Glyco_trans_2-like"/>
</dbReference>
<evidence type="ECO:0000313" key="4">
    <source>
        <dbReference type="Proteomes" id="UP000284868"/>
    </source>
</evidence>
<reference evidence="3 4" key="1">
    <citation type="submission" date="2018-08" db="EMBL/GenBank/DDBJ databases">
        <title>A genome reference for cultivated species of the human gut microbiota.</title>
        <authorList>
            <person name="Zou Y."/>
            <person name="Xue W."/>
            <person name="Luo G."/>
        </authorList>
    </citation>
    <scope>NUCLEOTIDE SEQUENCE [LARGE SCALE GENOMIC DNA]</scope>
    <source>
        <strain evidence="3 4">AF35-6BH</strain>
    </source>
</reference>
<dbReference type="InterPro" id="IPR050834">
    <property type="entry name" value="Glycosyltransf_2"/>
</dbReference>
<dbReference type="InterPro" id="IPR029044">
    <property type="entry name" value="Nucleotide-diphossugar_trans"/>
</dbReference>
<sequence length="253" mass="29543">MKTVSVIVPIYNASNSIIDCMDSIRHQTYRDYEVILINDGSTDDSLIKVQNYIKQYQLVDWHVISRENLGVSHSRNEGICTAQGEYIAFLDSDDMWDKRKLERQMAFVKEHDASVVGGKFGKINGSAYWKYQLNDLLYHNYVLTSTVLIRKNAIMEAGLFDETMRYSEDYNLWLKLATRYPIYILNEQLAIYDILKQGGGLSSHLWSMEKGELSNYHFLKKHNYISSISYIKVCIYSLSKFMLRLIKRVGKRR</sequence>
<dbReference type="GO" id="GO:0016740">
    <property type="term" value="F:transferase activity"/>
    <property type="evidence" value="ECO:0007669"/>
    <property type="project" value="UniProtKB-KW"/>
</dbReference>
<dbReference type="RefSeq" id="WP_004800245.1">
    <property type="nucleotide sequence ID" value="NZ_CABKNA010000002.1"/>
</dbReference>
<dbReference type="CDD" id="cd00761">
    <property type="entry name" value="Glyco_tranf_GTA_type"/>
    <property type="match status" value="1"/>
</dbReference>